<evidence type="ECO:0000313" key="2">
    <source>
        <dbReference type="EMBL" id="NIA72443.1"/>
    </source>
</evidence>
<comment type="caution">
    <text evidence="2">The sequence shown here is derived from an EMBL/GenBank/DDBJ whole genome shotgun (WGS) entry which is preliminary data.</text>
</comment>
<accession>A0A967F3Q0</accession>
<keyword evidence="3" id="KW-1185">Reference proteome</keyword>
<reference evidence="2" key="1">
    <citation type="submission" date="2020-03" db="EMBL/GenBank/DDBJ databases">
        <title>Genome of Pelagibius litoralis DSM 21314T.</title>
        <authorList>
            <person name="Wang G."/>
        </authorList>
    </citation>
    <scope>NUCLEOTIDE SEQUENCE</scope>
    <source>
        <strain evidence="2">DSM 21314</strain>
    </source>
</reference>
<dbReference type="RefSeq" id="WP_167231850.1">
    <property type="nucleotide sequence ID" value="NZ_JAAQPH010000045.1"/>
</dbReference>
<feature type="domain" description="Helix-turn-helix" evidence="1">
    <location>
        <begin position="13"/>
        <end position="62"/>
    </location>
</feature>
<organism evidence="2 3">
    <name type="scientific">Pelagibius litoralis</name>
    <dbReference type="NCBI Taxonomy" id="374515"/>
    <lineage>
        <taxon>Bacteria</taxon>
        <taxon>Pseudomonadati</taxon>
        <taxon>Pseudomonadota</taxon>
        <taxon>Alphaproteobacteria</taxon>
        <taxon>Rhodospirillales</taxon>
        <taxon>Rhodovibrionaceae</taxon>
        <taxon>Pelagibius</taxon>
    </lineage>
</organism>
<dbReference type="Pfam" id="PF12728">
    <property type="entry name" value="HTH_17"/>
    <property type="match status" value="1"/>
</dbReference>
<dbReference type="EMBL" id="JAAQPH010000045">
    <property type="protein sequence ID" value="NIA72443.1"/>
    <property type="molecule type" value="Genomic_DNA"/>
</dbReference>
<dbReference type="InterPro" id="IPR041657">
    <property type="entry name" value="HTH_17"/>
</dbReference>
<dbReference type="Proteomes" id="UP000761264">
    <property type="component" value="Unassembled WGS sequence"/>
</dbReference>
<proteinExistence type="predicted"/>
<evidence type="ECO:0000259" key="1">
    <source>
        <dbReference type="Pfam" id="PF12728"/>
    </source>
</evidence>
<protein>
    <submittedName>
        <fullName evidence="2">Helix-turn-helix domain-containing protein</fullName>
    </submittedName>
</protein>
<gene>
    <name evidence="2" type="ORF">HBA54_28040</name>
</gene>
<dbReference type="AlphaFoldDB" id="A0A967F3Q0"/>
<evidence type="ECO:0000313" key="3">
    <source>
        <dbReference type="Proteomes" id="UP000761264"/>
    </source>
</evidence>
<name>A0A967F3Q0_9PROT</name>
<sequence length="64" mass="6911">MGENQTTPEPPLVSVPEAGKILGGISGTTIWRLTNKGALEIRKIGSRTFITMESIRRLAEQGSD</sequence>